<feature type="region of interest" description="Disordered" evidence="6">
    <location>
        <begin position="50"/>
        <end position="69"/>
    </location>
</feature>
<dbReference type="RefSeq" id="WP_425345580.1">
    <property type="nucleotide sequence ID" value="NZ_JBGUBD010000005.1"/>
</dbReference>
<evidence type="ECO:0000259" key="9">
    <source>
        <dbReference type="Pfam" id="PF07559"/>
    </source>
</evidence>
<comment type="caution">
    <text evidence="11">The sequence shown here is derived from an EMBL/GenBank/DDBJ whole genome shotgun (WGS) entry which is preliminary data.</text>
</comment>
<accession>A0ABV4U4X6</accession>
<dbReference type="PANTHER" id="PTHR30435:SF1">
    <property type="entry name" value="FLAGELLAR HOOK PROTEIN FLGE"/>
    <property type="match status" value="1"/>
</dbReference>
<dbReference type="SUPFAM" id="SSF117143">
    <property type="entry name" value="Flagellar hook protein flgE"/>
    <property type="match status" value="1"/>
</dbReference>
<keyword evidence="11" id="KW-0969">Cilium</keyword>
<feature type="domain" description="Flagellar hook protein FlgE/F/G-like D1" evidence="10">
    <location>
        <begin position="96"/>
        <end position="158"/>
    </location>
</feature>
<dbReference type="InterPro" id="IPR020013">
    <property type="entry name" value="Flagellar_FlgE/F/G"/>
</dbReference>
<evidence type="ECO:0000256" key="1">
    <source>
        <dbReference type="ARBA" id="ARBA00004117"/>
    </source>
</evidence>
<dbReference type="InterPro" id="IPR037925">
    <property type="entry name" value="FlgE/F/G-like"/>
</dbReference>
<evidence type="ECO:0000313" key="11">
    <source>
        <dbReference type="EMBL" id="MFA9478654.1"/>
    </source>
</evidence>
<dbReference type="InterPro" id="IPR001444">
    <property type="entry name" value="Flag_bb_rod_N"/>
</dbReference>
<keyword evidence="12" id="KW-1185">Reference proteome</keyword>
<dbReference type="InterPro" id="IPR053967">
    <property type="entry name" value="LlgE_F_G-like_D1"/>
</dbReference>
<comment type="subcellular location">
    <subcellularLocation>
        <location evidence="1 5">Bacterial flagellum basal body</location>
    </subcellularLocation>
</comment>
<dbReference type="Proteomes" id="UP001575105">
    <property type="component" value="Unassembled WGS sequence"/>
</dbReference>
<dbReference type="PANTHER" id="PTHR30435">
    <property type="entry name" value="FLAGELLAR PROTEIN"/>
    <property type="match status" value="1"/>
</dbReference>
<keyword evidence="11" id="KW-0282">Flagellum</keyword>
<evidence type="ECO:0000256" key="2">
    <source>
        <dbReference type="ARBA" id="ARBA00009677"/>
    </source>
</evidence>
<feature type="domain" description="Flagellar basal body rod protein N-terminal" evidence="7">
    <location>
        <begin position="7"/>
        <end position="37"/>
    </location>
</feature>
<evidence type="ECO:0000256" key="4">
    <source>
        <dbReference type="ARBA" id="ARBA00023143"/>
    </source>
</evidence>
<comment type="function">
    <text evidence="5">A flexible structure which links the flagellar filament to the drive apparatus in the basal body.</text>
</comment>
<dbReference type="NCBIfam" id="TIGR03506">
    <property type="entry name" value="FlgEFG_subfam"/>
    <property type="match status" value="2"/>
</dbReference>
<comment type="similarity">
    <text evidence="2 5">Belongs to the flagella basal body rod proteins family.</text>
</comment>
<keyword evidence="4 5" id="KW-0975">Bacterial flagellum</keyword>
<feature type="domain" description="Flagellar basal-body/hook protein C-terminal" evidence="8">
    <location>
        <begin position="524"/>
        <end position="565"/>
    </location>
</feature>
<dbReference type="InterPro" id="IPR010930">
    <property type="entry name" value="Flg_bb/hook_C_dom"/>
</dbReference>
<reference evidence="11 12" key="1">
    <citation type="submission" date="2024-08" db="EMBL/GenBank/DDBJ databases">
        <title>Whole-genome sequencing of halo(alkali)philic microorganisms from hypersaline lakes.</title>
        <authorList>
            <person name="Sorokin D.Y."/>
            <person name="Merkel A.Y."/>
            <person name="Messina E."/>
            <person name="Yakimov M."/>
        </authorList>
    </citation>
    <scope>NUCLEOTIDE SEQUENCE [LARGE SCALE GENOMIC DNA]</scope>
    <source>
        <strain evidence="11 12">AB-hyl4</strain>
    </source>
</reference>
<evidence type="ECO:0000259" key="8">
    <source>
        <dbReference type="Pfam" id="PF06429"/>
    </source>
</evidence>
<dbReference type="Pfam" id="PF00460">
    <property type="entry name" value="Flg_bb_rod"/>
    <property type="match status" value="1"/>
</dbReference>
<proteinExistence type="inferred from homology"/>
<dbReference type="Pfam" id="PF06429">
    <property type="entry name" value="Flg_bbr_C"/>
    <property type="match status" value="1"/>
</dbReference>
<evidence type="ECO:0000313" key="12">
    <source>
        <dbReference type="Proteomes" id="UP001575105"/>
    </source>
</evidence>
<dbReference type="PROSITE" id="PS00588">
    <property type="entry name" value="FLAGELLA_BB_ROD"/>
    <property type="match status" value="1"/>
</dbReference>
<dbReference type="InterPro" id="IPR037058">
    <property type="entry name" value="Falgellar_hook_FlgE_sf"/>
</dbReference>
<dbReference type="Pfam" id="PF07559">
    <property type="entry name" value="FlgE_D2"/>
    <property type="match status" value="1"/>
</dbReference>
<keyword evidence="11" id="KW-0966">Cell projection</keyword>
<dbReference type="Pfam" id="PF22692">
    <property type="entry name" value="LlgE_F_G_D1"/>
    <property type="match status" value="1"/>
</dbReference>
<dbReference type="EMBL" id="JBGUBD010000005">
    <property type="protein sequence ID" value="MFA9478654.1"/>
    <property type="molecule type" value="Genomic_DNA"/>
</dbReference>
<evidence type="ECO:0000256" key="5">
    <source>
        <dbReference type="RuleBase" id="RU362116"/>
    </source>
</evidence>
<sequence length="568" mass="58783">MGLTTALYTGRTGLTANSTMLSVTGNNIANVNTTAFKASRAEFETLISQTLSSGSPPTGDRGGSNPAQVGLGVRLANSRDFSNGALQPTGQSTDMAIEGNGFFVVNAGGEMRYTRAGNFTLDRDFNLVNPNGALVQGYGVDDNFNIQEGELGNVNIPIGAMTLAEATKTARFSGNLNAGGDVATQGAIINTQTIFADATATTFADDTTALNQLFDADGNAMFADGDLIQFTGVSKGGKTMPDRTFEVGNNGQHNADATGQSLGDLMTFIQSVLGIDTDVSGGVSITDGVLSIEGNGGTANDLDFEPAGFIVNAGTPGANAPLTFNKAQAADGESTRTTFVAYDSLGNEMTIDVTMVLEEKNNGGTEWRYYAQSSDHTDLDRNIGSGIMNFNTKGRLQDVSNNNILIGRDGTGAGTPQQIELLFNGGSESISALADKGSQLSPIAQDGSPLGTLADFSLGNDGTIQGVFSNGLMRDLGRLPVAMFVNNEGLEEAGGNLFKQTANSGQASLVNAGTGGAGRTIGAALEQSNVDLADEFINLISATTGFSASSRVLTTSDRLLQELMTIVR</sequence>
<feature type="domain" description="Flagellar hook protein FlgE D2" evidence="9">
    <location>
        <begin position="319"/>
        <end position="447"/>
    </location>
</feature>
<name>A0ABV4U4X6_9BACT</name>
<evidence type="ECO:0000256" key="3">
    <source>
        <dbReference type="ARBA" id="ARBA00019015"/>
    </source>
</evidence>
<evidence type="ECO:0000259" key="7">
    <source>
        <dbReference type="Pfam" id="PF00460"/>
    </source>
</evidence>
<evidence type="ECO:0000256" key="6">
    <source>
        <dbReference type="SAM" id="MobiDB-lite"/>
    </source>
</evidence>
<evidence type="ECO:0000259" key="10">
    <source>
        <dbReference type="Pfam" id="PF22692"/>
    </source>
</evidence>
<gene>
    <name evidence="11" type="ORF">ACERK3_10135</name>
</gene>
<protein>
    <recommendedName>
        <fullName evidence="3 5">Flagellar hook protein FlgE</fullName>
    </recommendedName>
</protein>
<dbReference type="InterPro" id="IPR011491">
    <property type="entry name" value="FlgE_D2"/>
</dbReference>
<organism evidence="11 12">
    <name type="scientific">Natronomicrosphaera hydrolytica</name>
    <dbReference type="NCBI Taxonomy" id="3242702"/>
    <lineage>
        <taxon>Bacteria</taxon>
        <taxon>Pseudomonadati</taxon>
        <taxon>Planctomycetota</taxon>
        <taxon>Phycisphaerae</taxon>
        <taxon>Phycisphaerales</taxon>
        <taxon>Phycisphaeraceae</taxon>
        <taxon>Natronomicrosphaera</taxon>
    </lineage>
</organism>
<dbReference type="InterPro" id="IPR019776">
    <property type="entry name" value="Flagellar_basal_body_rod_CS"/>
</dbReference>
<dbReference type="Gene3D" id="2.60.98.20">
    <property type="entry name" value="Flagellar hook protein FlgE"/>
    <property type="match status" value="1"/>
</dbReference>